<evidence type="ECO:0000256" key="4">
    <source>
        <dbReference type="PROSITE-ProRule" id="PRU00335"/>
    </source>
</evidence>
<accession>A0A077AUM1</accession>
<dbReference type="InterPro" id="IPR036271">
    <property type="entry name" value="Tet_transcr_reg_TetR-rel_C_sf"/>
</dbReference>
<dbReference type="InterPro" id="IPR009057">
    <property type="entry name" value="Homeodomain-like_sf"/>
</dbReference>
<dbReference type="Pfam" id="PF00440">
    <property type="entry name" value="TetR_N"/>
    <property type="match status" value="1"/>
</dbReference>
<evidence type="ECO:0000256" key="1">
    <source>
        <dbReference type="ARBA" id="ARBA00023015"/>
    </source>
</evidence>
<dbReference type="eggNOG" id="COG1309">
    <property type="taxonomic scope" value="Bacteria"/>
</dbReference>
<organism evidence="6 7">
    <name type="scientific">Candidatus Odyssella acanthamoebae</name>
    <dbReference type="NCBI Taxonomy" id="91604"/>
    <lineage>
        <taxon>Bacteria</taxon>
        <taxon>Pseudomonadati</taxon>
        <taxon>Pseudomonadota</taxon>
        <taxon>Alphaproteobacteria</taxon>
        <taxon>Holosporales</taxon>
        <taxon>Candidatus Paracaedibacteraceae</taxon>
        <taxon>Candidatus Odyssella</taxon>
    </lineage>
</organism>
<feature type="DNA-binding region" description="H-T-H motif" evidence="4">
    <location>
        <begin position="32"/>
        <end position="51"/>
    </location>
</feature>
<dbReference type="SUPFAM" id="SSF46689">
    <property type="entry name" value="Homeodomain-like"/>
    <property type="match status" value="1"/>
</dbReference>
<sequence>MAQHTATLENTKMRALREGIKLLQIHGYNGFSFQDLATVLGIRKASLYSHFKSKEDFGLAILDHHAAQFNQWCATIDGFGAWDKLKAYFDLFYTFGTQFSGMCPLCAFASDQQSLPQSIKAALEKNSKIRRDWMIIIIEQGQHKKEFRTDLPPTGLAEMILAVSFGVQLSARTFTHADHIHIVREQIEILLKPGSVR</sequence>
<name>A0A077AUM1_9PROT</name>
<dbReference type="HOGENOM" id="CLU_069356_28_4_5"/>
<keyword evidence="7" id="KW-1185">Reference proteome</keyword>
<keyword evidence="3" id="KW-0804">Transcription</keyword>
<dbReference type="InterPro" id="IPR011075">
    <property type="entry name" value="TetR_C"/>
</dbReference>
<dbReference type="PROSITE" id="PS50977">
    <property type="entry name" value="HTH_TETR_2"/>
    <property type="match status" value="1"/>
</dbReference>
<dbReference type="STRING" id="91604.ID47_04090"/>
<proteinExistence type="predicted"/>
<dbReference type="InterPro" id="IPR001647">
    <property type="entry name" value="HTH_TetR"/>
</dbReference>
<dbReference type="SUPFAM" id="SSF48498">
    <property type="entry name" value="Tetracyclin repressor-like, C-terminal domain"/>
    <property type="match status" value="1"/>
</dbReference>
<reference evidence="6 7" key="1">
    <citation type="submission" date="2014-07" db="EMBL/GenBank/DDBJ databases">
        <title>Comparative genomic insights into amoeba endosymbionts belonging to the families of Holosporaceae and Candidatus Midichloriaceae within Rickettsiales.</title>
        <authorList>
            <person name="Wang Z."/>
            <person name="Wu M."/>
        </authorList>
    </citation>
    <scope>NUCLEOTIDE SEQUENCE [LARGE SCALE GENOMIC DNA]</scope>
    <source>
        <strain evidence="6">PRA3</strain>
    </source>
</reference>
<dbReference type="GO" id="GO:0003677">
    <property type="term" value="F:DNA binding"/>
    <property type="evidence" value="ECO:0007669"/>
    <property type="project" value="UniProtKB-UniRule"/>
</dbReference>
<feature type="domain" description="HTH tetR-type" evidence="5">
    <location>
        <begin position="9"/>
        <end position="69"/>
    </location>
</feature>
<evidence type="ECO:0000259" key="5">
    <source>
        <dbReference type="PROSITE" id="PS50977"/>
    </source>
</evidence>
<evidence type="ECO:0000313" key="6">
    <source>
        <dbReference type="EMBL" id="AIK96096.1"/>
    </source>
</evidence>
<gene>
    <name evidence="6" type="ORF">ID47_04090</name>
</gene>
<evidence type="ECO:0000256" key="3">
    <source>
        <dbReference type="ARBA" id="ARBA00023163"/>
    </source>
</evidence>
<evidence type="ECO:0000256" key="2">
    <source>
        <dbReference type="ARBA" id="ARBA00023125"/>
    </source>
</evidence>
<dbReference type="Proteomes" id="UP000028926">
    <property type="component" value="Chromosome"/>
</dbReference>
<keyword evidence="2 4" id="KW-0238">DNA-binding</keyword>
<dbReference type="AlphaFoldDB" id="A0A077AUM1"/>
<dbReference type="Pfam" id="PF16925">
    <property type="entry name" value="TetR_C_13"/>
    <property type="match status" value="1"/>
</dbReference>
<dbReference type="EMBL" id="CP008941">
    <property type="protein sequence ID" value="AIK96096.1"/>
    <property type="molecule type" value="Genomic_DNA"/>
</dbReference>
<evidence type="ECO:0000313" key="7">
    <source>
        <dbReference type="Proteomes" id="UP000028926"/>
    </source>
</evidence>
<dbReference type="KEGG" id="paca:ID47_04090"/>
<protein>
    <recommendedName>
        <fullName evidence="5">HTH tetR-type domain-containing protein</fullName>
    </recommendedName>
</protein>
<dbReference type="PANTHER" id="PTHR47506:SF6">
    <property type="entry name" value="HTH-TYPE TRANSCRIPTIONAL REPRESSOR NEMR"/>
    <property type="match status" value="1"/>
</dbReference>
<keyword evidence="1" id="KW-0805">Transcription regulation</keyword>
<dbReference type="Gene3D" id="1.10.357.10">
    <property type="entry name" value="Tetracycline Repressor, domain 2"/>
    <property type="match status" value="1"/>
</dbReference>
<dbReference type="PANTHER" id="PTHR47506">
    <property type="entry name" value="TRANSCRIPTIONAL REGULATORY PROTEIN"/>
    <property type="match status" value="1"/>
</dbReference>